<gene>
    <name evidence="1" type="ORF">V5799_021481</name>
</gene>
<feature type="non-terminal residue" evidence="1">
    <location>
        <position position="1249"/>
    </location>
</feature>
<reference evidence="1 2" key="1">
    <citation type="journal article" date="2023" name="Arcadia Sci">
        <title>De novo assembly of a long-read Amblyomma americanum tick genome.</title>
        <authorList>
            <person name="Chou S."/>
            <person name="Poskanzer K.E."/>
            <person name="Rollins M."/>
            <person name="Thuy-Boun P.S."/>
        </authorList>
    </citation>
    <scope>NUCLEOTIDE SEQUENCE [LARGE SCALE GENOMIC DNA]</scope>
    <source>
        <strain evidence="1">F_SG_1</strain>
        <tissue evidence="1">Salivary glands</tissue>
    </source>
</reference>
<organism evidence="1 2">
    <name type="scientific">Amblyomma americanum</name>
    <name type="common">Lone star tick</name>
    <dbReference type="NCBI Taxonomy" id="6943"/>
    <lineage>
        <taxon>Eukaryota</taxon>
        <taxon>Metazoa</taxon>
        <taxon>Ecdysozoa</taxon>
        <taxon>Arthropoda</taxon>
        <taxon>Chelicerata</taxon>
        <taxon>Arachnida</taxon>
        <taxon>Acari</taxon>
        <taxon>Parasitiformes</taxon>
        <taxon>Ixodida</taxon>
        <taxon>Ixodoidea</taxon>
        <taxon>Ixodidae</taxon>
        <taxon>Amblyomminae</taxon>
        <taxon>Amblyomma</taxon>
    </lineage>
</organism>
<comment type="caution">
    <text evidence="1">The sequence shown here is derived from an EMBL/GenBank/DDBJ whole genome shotgun (WGS) entry which is preliminary data.</text>
</comment>
<evidence type="ECO:0000313" key="2">
    <source>
        <dbReference type="Proteomes" id="UP001321473"/>
    </source>
</evidence>
<sequence>MLRDAQPAQLFNEATLSDRDKCALFSMLSHAFNSGPSPPATSAGKALLKNVQEQGVVGVAHNATMSIALGHVLKGLVVSKYARRDTVENLLRSQKPFEIMDQGHTVVDHVYGPTLAGQAYFAFPSFRMSTPSVHLGTVSSWSNSKIPTIGGGGLWTTPMCPREFRVADKTARFTDAEMLGALDGFILAMAVKRISNDRPRRLSQILGGYYSNRGIRELLPEFPEGLSFCTRKQAVTRLLSAPRLEEQVLLVARLYSRLVNEAEIKRSAMKHSLLPTLKAFHAKLDRLLKPPKVCVENSNGSAATCDTQTDVFILLDPIPGNSIYDNYQKKIASYMAERLLKTGGRHTAVSLSPAALSEDASQLELTYDSRRDTHASPSCAIENMARKGCEQCTEVDIWRAVHKTWNVLRPRDRPAYQASPSKVVVHFKFSSFRATVQDVHTVVQQLRRDHNDLKVFTVGPRADILRAFKQGPQDAVVLIPNSMDDFLLRQISRELAEEVCQAPMSIICHECSQRSPVAHVSDALEDFQAPLTVRHWALQPGHFAHLPRALNVTFESQHLPIKVCLDRLNSNGTKMTSYSDLCQETGSKVKAIRYTVKKICASEEASSCHSLRFSVTALPRKAGEPFMECTDPGCQLPDQTKVTINYDVEFQSVRDAFYPTMEERVSVPLPKAPDTPQSLQRALSMKCPKYMRLNGTTSPDSDSPIALSVGYFLDLVEKIEMAYPERNLFDIATLLLNWFTISEYEVTDSSRVGRGMGEQMALESWLNPWPRGMEEQPMAFNKSLLTEKEMCALFFMLHHSFHESKDNDSVFTIEKGVAQVSWEAPKIAVALSKVLQGVAVGMIQRPENLTDVLQADEPLKPHHNPPVDPLLSATVGVVLAVSSVESLLHHHGGSIIGHEGAWVGESCPSAYRTGGKRHWCSYSLLRGAIDGLLLGKHSRLMAARGMSLSRLLAFYYGVSGVPRAVPGVPSLSVCGRRELLYPYLRDGMLEGNVSHMAHAYLLHRYGQSSKRLSLFVAAAADEFLQRLRRDLLRNPAFCDRYPPTPDQAECRTPGDVFVIMDADAYASDQWMTQQRRTVELLAHRLNIGRESQRFLHLYVNKRDIDGALQVQLANETSPSTVSCYTRSANFSEIATDNEVAVLESLRNLLSNNLQNKMNQLVPSTTVVIFKFGQLRSPPQRLKPLLPRILGNNAGMGSIVAIGNNLTSLRQMVRREGRDAVSDLDKVILLAGSEDAARDVANRIADEACT</sequence>
<protein>
    <submittedName>
        <fullName evidence="1">Uncharacterized protein</fullName>
    </submittedName>
</protein>
<keyword evidence="2" id="KW-1185">Reference proteome</keyword>
<accession>A0AAQ4FNE1</accession>
<name>A0AAQ4FNE1_AMBAM</name>
<proteinExistence type="predicted"/>
<evidence type="ECO:0000313" key="1">
    <source>
        <dbReference type="EMBL" id="KAK8788740.1"/>
    </source>
</evidence>
<dbReference type="AlphaFoldDB" id="A0AAQ4FNE1"/>
<dbReference type="Proteomes" id="UP001321473">
    <property type="component" value="Unassembled WGS sequence"/>
</dbReference>
<dbReference type="EMBL" id="JARKHS020000528">
    <property type="protein sequence ID" value="KAK8788740.1"/>
    <property type="molecule type" value="Genomic_DNA"/>
</dbReference>